<dbReference type="InterPro" id="IPR001841">
    <property type="entry name" value="Znf_RING"/>
</dbReference>
<dbReference type="InterPro" id="IPR001965">
    <property type="entry name" value="Znf_PHD"/>
</dbReference>
<dbReference type="SUPFAM" id="SSF57903">
    <property type="entry name" value="FYVE/PHD zinc finger"/>
    <property type="match status" value="2"/>
</dbReference>
<evidence type="ECO:0000256" key="1">
    <source>
        <dbReference type="ARBA" id="ARBA00004123"/>
    </source>
</evidence>
<evidence type="ECO:0000256" key="10">
    <source>
        <dbReference type="SAM" id="MobiDB-lite"/>
    </source>
</evidence>
<dbReference type="PROSITE" id="PS51805">
    <property type="entry name" value="EPHD"/>
    <property type="match status" value="1"/>
</dbReference>
<dbReference type="RefSeq" id="XP_039243804.1">
    <property type="nucleotide sequence ID" value="XM_039387870.1"/>
</dbReference>
<dbReference type="SMART" id="SM00249">
    <property type="entry name" value="PHD"/>
    <property type="match status" value="3"/>
</dbReference>
<evidence type="ECO:0000256" key="7">
    <source>
        <dbReference type="ARBA" id="ARBA00022833"/>
    </source>
</evidence>
<feature type="compositionally biased region" description="Low complexity" evidence="10">
    <location>
        <begin position="600"/>
        <end position="609"/>
    </location>
</feature>
<feature type="domain" description="PHD-type" evidence="12">
    <location>
        <begin position="13"/>
        <end position="128"/>
    </location>
</feature>
<feature type="domain" description="RING-type" evidence="11">
    <location>
        <begin position="143"/>
        <end position="192"/>
    </location>
</feature>
<dbReference type="RefSeq" id="XP_039243805.1">
    <property type="nucleotide sequence ID" value="XM_039387871.1"/>
</dbReference>
<dbReference type="PANTHER" id="PTHR12420:SF47">
    <property type="entry name" value="PHD FINGER PROTEIN 7"/>
    <property type="match status" value="1"/>
</dbReference>
<evidence type="ECO:0000256" key="9">
    <source>
        <dbReference type="PROSITE-ProRule" id="PRU00175"/>
    </source>
</evidence>
<keyword evidence="8" id="KW-0539">Nucleus</keyword>
<gene>
    <name evidence="14 15 16" type="primary">LOC114002488</name>
</gene>
<dbReference type="InterPro" id="IPR019786">
    <property type="entry name" value="Zinc_finger_PHD-type_CS"/>
</dbReference>
<evidence type="ECO:0000259" key="12">
    <source>
        <dbReference type="PROSITE" id="PS51805"/>
    </source>
</evidence>
<dbReference type="AlphaFoldDB" id="A0A6J2IWG5"/>
<name>A0A6J2IWG5_9PASS</name>
<feature type="compositionally biased region" description="Low complexity" evidence="10">
    <location>
        <begin position="338"/>
        <end position="361"/>
    </location>
</feature>
<keyword evidence="5 9" id="KW-0863">Zinc-finger</keyword>
<dbReference type="InterPro" id="IPR059102">
    <property type="entry name" value="PHD_PHF7/G2E3-like"/>
</dbReference>
<evidence type="ECO:0000259" key="11">
    <source>
        <dbReference type="PROSITE" id="PS50089"/>
    </source>
</evidence>
<evidence type="ECO:0000256" key="2">
    <source>
        <dbReference type="ARBA" id="ARBA00004906"/>
    </source>
</evidence>
<dbReference type="RefSeq" id="XP_027604274.2">
    <property type="nucleotide sequence ID" value="XM_027748473.2"/>
</dbReference>
<feature type="region of interest" description="Disordered" evidence="10">
    <location>
        <begin position="325"/>
        <end position="683"/>
    </location>
</feature>
<dbReference type="Pfam" id="PF13771">
    <property type="entry name" value="zf-HC5HC2H"/>
    <property type="match status" value="1"/>
</dbReference>
<sequence>MSDREEEAPEGREPECLLCRRSDADLDICGDKIQKHGICAHVFCLYFASILDQQENERVGLQGFLPRDILHAVKRAAQTSCCICGQSGATISCCETDCDLSFHLPCAKQGGCVTQFIPPYSSYCPAHSPQQAVEATPEPGTECLICMEPVEDRKTFNTMVCPACKTTWFHRDCIQGQALRSGFSSFQCPICRNRPAFLGEMFTMGIRIPFRPPTWEENDAFAELLDRHRRCDASECFYPRGRQEAEEEGPWELLLCSSCAAEGTHRYCSGVRNTITGWECDNCARQSSRRRRGTTVCADNCDCDSCAERFTSSSEFSILARLMEESPAVSTEDETINPSTSQQAASEQSVQSPSEETSSPSLYSRVTSRPSHSNIPETEDSSCSRSRRPDRRQNRTRRQSRPQNPQHRSRSPLDRSHVPEPTAARCRPRERQSGPSCRRRRSRRQSRPQNPHLRYPSPYDRRCSPHLRSPSPHDRICLPPPPSPRRRSCSEEASETSSNRNRSRQQRRPQNPHLRSRSRRHGSHVRTPRAGSCTATQEASETSRSRNRSRQQRRPQNPRLRSRSRRDRSHVPTPSTGRRRPSQEESGTSRRRNSSRRQSRTSNTSGRSRSPLDRNCTPAPSAGRRNSRETPARTSQRQQHSRQQRRISDSSSRSRSRRDGRRDRAPSAGSPAHRSDGETGTPH</sequence>
<evidence type="ECO:0000313" key="16">
    <source>
        <dbReference type="RefSeq" id="XP_039243805.1"/>
    </source>
</evidence>
<feature type="compositionally biased region" description="Basic residues" evidence="10">
    <location>
        <begin position="385"/>
        <end position="400"/>
    </location>
</feature>
<accession>A0A6J2IWG5</accession>
<keyword evidence="3" id="KW-0808">Transferase</keyword>
<keyword evidence="6" id="KW-0833">Ubl conjugation pathway</keyword>
<dbReference type="PANTHER" id="PTHR12420">
    <property type="entry name" value="PHD FINGER PROTEIN"/>
    <property type="match status" value="1"/>
</dbReference>
<evidence type="ECO:0000256" key="6">
    <source>
        <dbReference type="ARBA" id="ARBA00022786"/>
    </source>
</evidence>
<dbReference type="PROSITE" id="PS01359">
    <property type="entry name" value="ZF_PHD_1"/>
    <property type="match status" value="1"/>
</dbReference>
<dbReference type="InterPro" id="IPR011011">
    <property type="entry name" value="Znf_FYVE_PHD"/>
</dbReference>
<evidence type="ECO:0000256" key="8">
    <source>
        <dbReference type="ARBA" id="ARBA00023242"/>
    </source>
</evidence>
<dbReference type="InterPro" id="IPR051188">
    <property type="entry name" value="PHD-type_Zinc_Finger"/>
</dbReference>
<dbReference type="PROSITE" id="PS50089">
    <property type="entry name" value="ZF_RING_2"/>
    <property type="match status" value="1"/>
</dbReference>
<dbReference type="Proteomes" id="UP000504627">
    <property type="component" value="Unplaced"/>
</dbReference>
<comment type="pathway">
    <text evidence="2">Protein modification; protein ubiquitination.</text>
</comment>
<dbReference type="Pfam" id="PF26054">
    <property type="entry name" value="PHD_G2E3"/>
    <property type="match status" value="1"/>
</dbReference>
<feature type="compositionally biased region" description="Basic residues" evidence="10">
    <location>
        <begin position="589"/>
        <end position="599"/>
    </location>
</feature>
<feature type="compositionally biased region" description="Polar residues" evidence="10">
    <location>
        <begin position="362"/>
        <end position="376"/>
    </location>
</feature>
<evidence type="ECO:0000313" key="15">
    <source>
        <dbReference type="RefSeq" id="XP_039243804.1"/>
    </source>
</evidence>
<evidence type="ECO:0000313" key="13">
    <source>
        <dbReference type="Proteomes" id="UP000504627"/>
    </source>
</evidence>
<organism evidence="13 14">
    <name type="scientific">Pipra filicauda</name>
    <name type="common">Wire-tailed manakin</name>
    <dbReference type="NCBI Taxonomy" id="649802"/>
    <lineage>
        <taxon>Eukaryota</taxon>
        <taxon>Metazoa</taxon>
        <taxon>Chordata</taxon>
        <taxon>Craniata</taxon>
        <taxon>Vertebrata</taxon>
        <taxon>Euteleostomi</taxon>
        <taxon>Archelosauria</taxon>
        <taxon>Archosauria</taxon>
        <taxon>Dinosauria</taxon>
        <taxon>Saurischia</taxon>
        <taxon>Theropoda</taxon>
        <taxon>Coelurosauria</taxon>
        <taxon>Aves</taxon>
        <taxon>Neognathae</taxon>
        <taxon>Neoaves</taxon>
        <taxon>Telluraves</taxon>
        <taxon>Australaves</taxon>
        <taxon>Passeriformes</taxon>
        <taxon>Pipridae</taxon>
        <taxon>Pipra</taxon>
    </lineage>
</organism>
<protein>
    <submittedName>
        <fullName evidence="14 15">Serine/arginine repetitive matrix protein 2-like isoform X1</fullName>
    </submittedName>
</protein>
<evidence type="ECO:0000256" key="3">
    <source>
        <dbReference type="ARBA" id="ARBA00022679"/>
    </source>
</evidence>
<evidence type="ECO:0000256" key="5">
    <source>
        <dbReference type="ARBA" id="ARBA00022771"/>
    </source>
</evidence>
<dbReference type="Gene3D" id="3.30.40.10">
    <property type="entry name" value="Zinc/RING finger domain, C3HC4 (zinc finger)"/>
    <property type="match status" value="3"/>
</dbReference>
<dbReference type="GO" id="GO:0005634">
    <property type="term" value="C:nucleus"/>
    <property type="evidence" value="ECO:0007669"/>
    <property type="project" value="TreeGrafter"/>
</dbReference>
<comment type="subcellular location">
    <subcellularLocation>
        <location evidence="1">Nucleus</location>
    </subcellularLocation>
</comment>
<feature type="compositionally biased region" description="Basic residues" evidence="10">
    <location>
        <begin position="437"/>
        <end position="446"/>
    </location>
</feature>
<dbReference type="InterPro" id="IPR013083">
    <property type="entry name" value="Znf_RING/FYVE/PHD"/>
</dbReference>
<dbReference type="GO" id="GO:0008270">
    <property type="term" value="F:zinc ion binding"/>
    <property type="evidence" value="ECO:0007669"/>
    <property type="project" value="UniProtKB-KW"/>
</dbReference>
<keyword evidence="13" id="KW-1185">Reference proteome</keyword>
<keyword evidence="7" id="KW-0862">Zinc</keyword>
<feature type="compositionally biased region" description="Polar residues" evidence="10">
    <location>
        <begin position="533"/>
        <end position="542"/>
    </location>
</feature>
<dbReference type="GeneID" id="114002488"/>
<feature type="compositionally biased region" description="Basic residues" evidence="10">
    <location>
        <begin position="514"/>
        <end position="527"/>
    </location>
</feature>
<dbReference type="InterPro" id="IPR034732">
    <property type="entry name" value="EPHD"/>
</dbReference>
<evidence type="ECO:0000313" key="14">
    <source>
        <dbReference type="RefSeq" id="XP_027604274.2"/>
    </source>
</evidence>
<keyword evidence="4" id="KW-0479">Metal-binding</keyword>
<evidence type="ECO:0000256" key="4">
    <source>
        <dbReference type="ARBA" id="ARBA00022723"/>
    </source>
</evidence>
<dbReference type="CDD" id="cd15669">
    <property type="entry name" value="ePHD_PHF7_G2E3_like"/>
    <property type="match status" value="1"/>
</dbReference>
<reference evidence="14 15" key="1">
    <citation type="submission" date="2025-04" db="UniProtKB">
        <authorList>
            <consortium name="RefSeq"/>
        </authorList>
    </citation>
    <scope>IDENTIFICATION</scope>
    <source>
        <tissue evidence="14 15">Muscle</tissue>
    </source>
</reference>
<dbReference type="InterPro" id="IPR042013">
    <property type="entry name" value="PHF7/G2E3_ePHD"/>
</dbReference>
<proteinExistence type="predicted"/>